<dbReference type="EMBL" id="CP062803">
    <property type="protein sequence ID" value="QOT76560.1"/>
    <property type="molecule type" value="Genomic_DNA"/>
</dbReference>
<reference evidence="2 3" key="1">
    <citation type="submission" date="2020-10" db="EMBL/GenBank/DDBJ databases">
        <title>Complete genome sequence of Cupriavidus basilensis CCUG 49340T.</title>
        <authorList>
            <person name="Salva-Serra F."/>
            <person name="Donoso R.A."/>
            <person name="Cho K.H."/>
            <person name="Yoo J.A."/>
            <person name="Lee K."/>
            <person name="Yoon S.-H."/>
            <person name="Perez-Pantoja D."/>
            <person name="Moore E.R.B."/>
        </authorList>
    </citation>
    <scope>NUCLEOTIDE SEQUENCE [LARGE SCALE GENOMIC DNA]</scope>
    <source>
        <strain evidence="3">CCUG 49340</strain>
    </source>
</reference>
<dbReference type="InterPro" id="IPR009492">
    <property type="entry name" value="TniQ"/>
</dbReference>
<protein>
    <submittedName>
        <fullName evidence="2">TniQ family protein</fullName>
    </submittedName>
</protein>
<feature type="domain" description="TniQ" evidence="1">
    <location>
        <begin position="5"/>
        <end position="127"/>
    </location>
</feature>
<evidence type="ECO:0000313" key="2">
    <source>
        <dbReference type="EMBL" id="QOT76560.1"/>
    </source>
</evidence>
<accession>A0A7M2GUT0</accession>
<dbReference type="AlphaFoldDB" id="A0A7M2GUT0"/>
<organism evidence="2 3">
    <name type="scientific">Cupriavidus basilensis</name>
    <dbReference type="NCBI Taxonomy" id="68895"/>
    <lineage>
        <taxon>Bacteria</taxon>
        <taxon>Pseudomonadati</taxon>
        <taxon>Pseudomonadota</taxon>
        <taxon>Betaproteobacteria</taxon>
        <taxon>Burkholderiales</taxon>
        <taxon>Burkholderiaceae</taxon>
        <taxon>Cupriavidus</taxon>
    </lineage>
</organism>
<dbReference type="Pfam" id="PF06527">
    <property type="entry name" value="TniQ"/>
    <property type="match status" value="1"/>
</dbReference>
<evidence type="ECO:0000313" key="3">
    <source>
        <dbReference type="Proteomes" id="UP000397656"/>
    </source>
</evidence>
<evidence type="ECO:0000259" key="1">
    <source>
        <dbReference type="Pfam" id="PF06527"/>
    </source>
</evidence>
<sequence length="343" mass="39128">MKLLVRPRPDKGESLFGYIHRVGELNGLTSLRWISSMLSEAGLSIPDHKVQLLAESVGIDPEDLSTLTCRPIATQMANTLLFMDAYVPVALFRKQRSAICVECLRGRDATPAVWDLRLICVCVRHRRWLIDTCQRCGCALSWRRENLLRCRCGNDLTCSIQSNFDPPEAVLLFTKVLEAELRSELPFAEEAAARFSCFTTGRLIADSIAVFQQARSYVLWWCDQERMEVPRSTSSHCIDMATVRTMSKVLIDWPAALHAELRRCLKTTRAESYEFALIGKSEPMLTITPLHRLPRHLREVMGDGCVKSAYLEFCEQHKIAANDYRRRSGRPKRWTQFPTYNGG</sequence>
<dbReference type="Proteomes" id="UP000397656">
    <property type="component" value="Chromosome 1"/>
</dbReference>
<name>A0A7M2GUT0_9BURK</name>
<gene>
    <name evidence="2" type="ORF">F7R26_000110</name>
</gene>
<proteinExistence type="predicted"/>